<organism evidence="2 3">
    <name type="scientific">Priestia megaterium</name>
    <name type="common">Bacillus megaterium</name>
    <dbReference type="NCBI Taxonomy" id="1404"/>
    <lineage>
        <taxon>Bacteria</taxon>
        <taxon>Bacillati</taxon>
        <taxon>Bacillota</taxon>
        <taxon>Bacilli</taxon>
        <taxon>Bacillales</taxon>
        <taxon>Bacillaceae</taxon>
        <taxon>Priestia</taxon>
    </lineage>
</organism>
<evidence type="ECO:0000256" key="1">
    <source>
        <dbReference type="SAM" id="Phobius"/>
    </source>
</evidence>
<reference evidence="2 3" key="2">
    <citation type="submission" date="2020-04" db="EMBL/GenBank/DDBJ databases">
        <authorList>
            <person name="Fomenkov A."/>
            <person name="Anton B.P."/>
            <person name="Roberts R.J."/>
        </authorList>
    </citation>
    <scope>NUCLEOTIDE SEQUENCE [LARGE SCALE GENOMIC DNA]</scope>
    <source>
        <strain evidence="2 3">S2</strain>
    </source>
</reference>
<protein>
    <submittedName>
        <fullName evidence="2">Uncharacterized protein</fullName>
    </submittedName>
</protein>
<keyword evidence="1" id="KW-1133">Transmembrane helix</keyword>
<reference evidence="2 3" key="1">
    <citation type="submission" date="2020-04" db="EMBL/GenBank/DDBJ databases">
        <title>Genome-Wide Identification of 5-Methylcytosine Sites in Bacterial Genomes By High-Throughput Sequencing of MspJI Restriction Fragments.</title>
        <authorList>
            <person name="Wu V."/>
        </authorList>
    </citation>
    <scope>NUCLEOTIDE SEQUENCE [LARGE SCALE GENOMIC DNA]</scope>
    <source>
        <strain evidence="2 3">S2</strain>
    </source>
</reference>
<feature type="transmembrane region" description="Helical" evidence="1">
    <location>
        <begin position="61"/>
        <end position="80"/>
    </location>
</feature>
<dbReference type="EMBL" id="CP051128">
    <property type="protein sequence ID" value="QIZ10995.1"/>
    <property type="molecule type" value="Genomic_DNA"/>
</dbReference>
<gene>
    <name evidence="2" type="ORF">HFZ78_17490</name>
</gene>
<keyword evidence="1" id="KW-0472">Membrane</keyword>
<dbReference type="Proteomes" id="UP000501868">
    <property type="component" value="Chromosome"/>
</dbReference>
<name>A0A6H1PC04_PRIMG</name>
<sequence>MFGLIIAVILFNLIAFKTNNRLTKNQIVHIWAFTIISQGLADLYIDHKYQGYWYFTKDVDWASLPTLTILIPPVNMMFLNWYPFNSPLLKRILYYIYWLVFMLIYEVIALLPEPWGFFNYGWWKLEYSILVDPILLVILLNYYKWICKIEKS</sequence>
<accession>A0A6H1PC04</accession>
<dbReference type="AlphaFoldDB" id="A0A6H1PC04"/>
<evidence type="ECO:0000313" key="3">
    <source>
        <dbReference type="Proteomes" id="UP000501868"/>
    </source>
</evidence>
<feature type="transmembrane region" description="Helical" evidence="1">
    <location>
        <begin position="123"/>
        <end position="143"/>
    </location>
</feature>
<feature type="transmembrane region" description="Helical" evidence="1">
    <location>
        <begin position="92"/>
        <end position="111"/>
    </location>
</feature>
<proteinExistence type="predicted"/>
<keyword evidence="1" id="KW-0812">Transmembrane</keyword>
<evidence type="ECO:0000313" key="2">
    <source>
        <dbReference type="EMBL" id="QIZ10995.1"/>
    </source>
</evidence>